<evidence type="ECO:0000313" key="3">
    <source>
        <dbReference type="Proteomes" id="UP001301728"/>
    </source>
</evidence>
<organism evidence="2 3">
    <name type="scientific">Limnoraphis robusta CCNP1315</name>
    <dbReference type="NCBI Taxonomy" id="3110306"/>
    <lineage>
        <taxon>Bacteria</taxon>
        <taxon>Bacillati</taxon>
        <taxon>Cyanobacteriota</taxon>
        <taxon>Cyanophyceae</taxon>
        <taxon>Oscillatoriophycideae</taxon>
        <taxon>Oscillatoriales</taxon>
        <taxon>Sirenicapillariaceae</taxon>
        <taxon>Limnoraphis</taxon>
    </lineage>
</organism>
<dbReference type="Proteomes" id="UP001301728">
    <property type="component" value="Unassembled WGS sequence"/>
</dbReference>
<feature type="signal peptide" evidence="1">
    <location>
        <begin position="1"/>
        <end position="25"/>
    </location>
</feature>
<evidence type="ECO:0000313" key="2">
    <source>
        <dbReference type="EMBL" id="MEA5517710.1"/>
    </source>
</evidence>
<evidence type="ECO:0000256" key="1">
    <source>
        <dbReference type="SAM" id="SignalP"/>
    </source>
</evidence>
<accession>A0ABU5TSL7</accession>
<keyword evidence="3" id="KW-1185">Reference proteome</keyword>
<dbReference type="PANTHER" id="PTHR43649">
    <property type="entry name" value="ARABINOSE-BINDING PROTEIN-RELATED"/>
    <property type="match status" value="1"/>
</dbReference>
<dbReference type="EMBL" id="JAYGHT010000003">
    <property type="protein sequence ID" value="MEA5517710.1"/>
    <property type="molecule type" value="Genomic_DNA"/>
</dbReference>
<dbReference type="Gene3D" id="3.40.190.10">
    <property type="entry name" value="Periplasmic binding protein-like II"/>
    <property type="match status" value="1"/>
</dbReference>
<gene>
    <name evidence="2" type="ORF">VB854_01975</name>
</gene>
<dbReference type="InterPro" id="IPR006059">
    <property type="entry name" value="SBP"/>
</dbReference>
<comment type="caution">
    <text evidence="2">The sequence shown here is derived from an EMBL/GenBank/DDBJ whole genome shotgun (WGS) entry which is preliminary data.</text>
</comment>
<protein>
    <submittedName>
        <fullName evidence="2">ABC transporter substrate-binding protein</fullName>
    </submittedName>
</protein>
<name>A0ABU5TSL7_9CYAN</name>
<dbReference type="RefSeq" id="WP_323274051.1">
    <property type="nucleotide sequence ID" value="NZ_JAYGHT010000003.1"/>
</dbReference>
<keyword evidence="1" id="KW-0732">Signal</keyword>
<sequence>MMKQKLILIFLFVFSLLLSTCSGQIQPTVTSLDPNDSSLTIWWNRGYYPQQDEALEQIVADWKKKTNNSVELIFFSEDETISKAIQAVENGNPPDILFSERAEYTLTPLWAKMGKLADVSPVIESVKSLYTPVALQSASLYNNLTKNRSYYGVPLMQQSLHIHYWKDLIQQIGLTDSIPKDWQGFWNYWKQAQETLLLQGRSDIYSMGIPISVASSDTYWVLEQILEAYDVQLLNSKGELQIDKPQVRAGIITALTWLTDLYKSGYIPPNSIHWLNADNNTTFLNKMTLMTLNVSLSIPGSQQQDKDIYLNQLATLEFPNKPSGEPMTSLTSVKQALIFAASPHQTLAQEFLTYLVQPHNLAKYLQGAAGRYFPVMPQLFSDPFWSNVNDPHISVATQQLSQNKTHSLYQVLNPAYAQVSAENVWAEAIRNIIINEVSAEAAVDQAIKRIKEIFVQWKIT</sequence>
<dbReference type="InterPro" id="IPR050490">
    <property type="entry name" value="Bact_solute-bd_prot1"/>
</dbReference>
<proteinExistence type="predicted"/>
<dbReference type="PANTHER" id="PTHR43649:SF12">
    <property type="entry name" value="DIACETYLCHITOBIOSE BINDING PROTEIN DASA"/>
    <property type="match status" value="1"/>
</dbReference>
<dbReference type="Pfam" id="PF13416">
    <property type="entry name" value="SBP_bac_8"/>
    <property type="match status" value="1"/>
</dbReference>
<feature type="chain" id="PRO_5045412029" evidence="1">
    <location>
        <begin position="26"/>
        <end position="460"/>
    </location>
</feature>
<dbReference type="SUPFAM" id="SSF53850">
    <property type="entry name" value="Periplasmic binding protein-like II"/>
    <property type="match status" value="1"/>
</dbReference>
<reference evidence="2 3" key="1">
    <citation type="submission" date="2023-12" db="EMBL/GenBank/DDBJ databases">
        <title>Baltic Sea Cyanobacteria.</title>
        <authorList>
            <person name="Delbaje E."/>
            <person name="Fewer D.P."/>
            <person name="Shishido T.K."/>
        </authorList>
    </citation>
    <scope>NUCLEOTIDE SEQUENCE [LARGE SCALE GENOMIC DNA]</scope>
    <source>
        <strain evidence="2 3">CCNP 1315</strain>
    </source>
</reference>